<accession>A0ABN4Z4M9</accession>
<sequence length="73" mass="8203">MTIAPIYTVYNYSNIDLHKRSSGKWREFCKVDVLEGFIDGKQAVHGDGSFLNFFIAALRALPDIESDAVYGQC</sequence>
<name>A0ABN4Z4M9_PANSE</name>
<dbReference type="Proteomes" id="UP000192380">
    <property type="component" value="Chromosome"/>
</dbReference>
<proteinExistence type="predicted"/>
<keyword evidence="2" id="KW-1185">Reference proteome</keyword>
<protein>
    <submittedName>
        <fullName evidence="1">Uncharacterized protein</fullName>
    </submittedName>
</protein>
<organism evidence="1 2">
    <name type="scientific">Pantoea stewartii subsp. stewartii DC283</name>
    <dbReference type="NCBI Taxonomy" id="660596"/>
    <lineage>
        <taxon>Bacteria</taxon>
        <taxon>Pseudomonadati</taxon>
        <taxon>Pseudomonadota</taxon>
        <taxon>Gammaproteobacteria</taxon>
        <taxon>Enterobacterales</taxon>
        <taxon>Erwiniaceae</taxon>
        <taxon>Pantoea</taxon>
    </lineage>
</organism>
<reference evidence="1 2" key="1">
    <citation type="submission" date="2016-10" db="EMBL/GenBank/DDBJ databases">
        <title>Complete Genome Assembly of Pantoea stewartii subsp. stewartii DC283, a Corn Pathogen.</title>
        <authorList>
            <person name="Duong D.A."/>
            <person name="Stevens A.M."/>
            <person name="Jensen R.V."/>
        </authorList>
    </citation>
    <scope>NUCLEOTIDE SEQUENCE [LARGE SCALE GENOMIC DNA]</scope>
    <source>
        <strain evidence="1 2">DC283</strain>
    </source>
</reference>
<dbReference type="EMBL" id="CP017581">
    <property type="protein sequence ID" value="ARF51259.1"/>
    <property type="molecule type" value="Genomic_DNA"/>
</dbReference>
<evidence type="ECO:0000313" key="2">
    <source>
        <dbReference type="Proteomes" id="UP000192380"/>
    </source>
</evidence>
<gene>
    <name evidence="1" type="ORF">DSJ_19350</name>
</gene>
<evidence type="ECO:0000313" key="1">
    <source>
        <dbReference type="EMBL" id="ARF51259.1"/>
    </source>
</evidence>